<evidence type="ECO:0000313" key="3">
    <source>
        <dbReference type="EMBL" id="TGA98522.1"/>
    </source>
</evidence>
<dbReference type="OrthoDB" id="2216648at2"/>
<gene>
    <name evidence="3" type="ORF">E4665_08365</name>
</gene>
<dbReference type="RefSeq" id="WP_135348332.1">
    <property type="nucleotide sequence ID" value="NZ_SRJD01000007.1"/>
</dbReference>
<comment type="caution">
    <text evidence="3">The sequence shown here is derived from an EMBL/GenBank/DDBJ whole genome shotgun (WGS) entry which is preliminary data.</text>
</comment>
<accession>A0A4Z0GN47</accession>
<feature type="domain" description="GAD-related" evidence="1">
    <location>
        <begin position="6"/>
        <end position="76"/>
    </location>
</feature>
<dbReference type="Pfam" id="PF08906">
    <property type="entry name" value="T6SS_Tdi1_C"/>
    <property type="match status" value="1"/>
</dbReference>
<protein>
    <submittedName>
        <fullName evidence="3">DUF1851 domain-containing protein</fullName>
    </submittedName>
</protein>
<dbReference type="InterPro" id="IPR015002">
    <property type="entry name" value="T6SS_Tdi1_C"/>
</dbReference>
<name>A0A4Z0GN47_9BACL</name>
<reference evidence="3 4" key="1">
    <citation type="journal article" date="2015" name="Int. J. Syst. Evol. Microbiol.">
        <title>Sporolactobacillus shoreae sp. nov. and Sporolactobacillus spathodeae sp. nov., two spore-forming lactic acid bacteria isolated from tree barks in Thailand.</title>
        <authorList>
            <person name="Thamacharoensuk T."/>
            <person name="Kitahara M."/>
            <person name="Ohkuma M."/>
            <person name="Thongchul N."/>
            <person name="Tanasupawat S."/>
        </authorList>
    </citation>
    <scope>NUCLEOTIDE SEQUENCE [LARGE SCALE GENOMIC DNA]</scope>
    <source>
        <strain evidence="3 4">BK92</strain>
    </source>
</reference>
<dbReference type="InterPro" id="IPR014983">
    <property type="entry name" value="GAD-rel"/>
</dbReference>
<keyword evidence="4" id="KW-1185">Reference proteome</keyword>
<evidence type="ECO:0000259" key="2">
    <source>
        <dbReference type="Pfam" id="PF08906"/>
    </source>
</evidence>
<proteinExistence type="predicted"/>
<feature type="domain" description="T6SS immunity protein Tdi1 C-terminal" evidence="2">
    <location>
        <begin position="95"/>
        <end position="166"/>
    </location>
</feature>
<evidence type="ECO:0000313" key="4">
    <source>
        <dbReference type="Proteomes" id="UP000298347"/>
    </source>
</evidence>
<organism evidence="3 4">
    <name type="scientific">Sporolactobacillus shoreae</name>
    <dbReference type="NCBI Taxonomy" id="1465501"/>
    <lineage>
        <taxon>Bacteria</taxon>
        <taxon>Bacillati</taxon>
        <taxon>Bacillota</taxon>
        <taxon>Bacilli</taxon>
        <taxon>Bacillales</taxon>
        <taxon>Sporolactobacillaceae</taxon>
        <taxon>Sporolactobacillus</taxon>
    </lineage>
</organism>
<dbReference type="EMBL" id="SRJD01000007">
    <property type="protein sequence ID" value="TGA98522.1"/>
    <property type="molecule type" value="Genomic_DNA"/>
</dbReference>
<evidence type="ECO:0000259" key="1">
    <source>
        <dbReference type="Pfam" id="PF08887"/>
    </source>
</evidence>
<sequence length="171" mass="19783">MPGIQDDILQKYSNLIPNELTLIWKKYGLGSFLKGYLKIINPEDFVEILNDSYFRSDLAVPVFATGMGDIITWEENRYLRLVEYRKGIFKGISAGFEFFFSDLENNIFLDKYLDAKQYFEAIDTYGEPAYDECFGYTPLLGIGGSEKVENLKKVKLREHIQIITEFMGPIQ</sequence>
<dbReference type="Proteomes" id="UP000298347">
    <property type="component" value="Unassembled WGS sequence"/>
</dbReference>
<dbReference type="AlphaFoldDB" id="A0A4Z0GN47"/>
<dbReference type="Pfam" id="PF08887">
    <property type="entry name" value="GAD-like"/>
    <property type="match status" value="1"/>
</dbReference>